<evidence type="ECO:0000313" key="4">
    <source>
        <dbReference type="Proteomes" id="UP000602510"/>
    </source>
</evidence>
<dbReference type="EMBL" id="WSZM01000536">
    <property type="protein sequence ID" value="KAF4031778.1"/>
    <property type="molecule type" value="Genomic_DNA"/>
</dbReference>
<comment type="caution">
    <text evidence="2">The sequence shown here is derived from an EMBL/GenBank/DDBJ whole genome shotgun (WGS) entry which is preliminary data.</text>
</comment>
<gene>
    <name evidence="2" type="ORF">GN244_ATG16292</name>
    <name evidence="3" type="ORF">GN958_ATG20913</name>
</gene>
<sequence length="435" mass="48259">MSVRREVVSLSQLLRRNENSSSRRGAGRAPPLPLQTSRRRAETPQPGGQRSLGARQVQSTPFTEKPANSGFQPASFTQRVLDASRAQPETGISSQASSGFPPLSQEVYAPESDEFSAITSMSQSSFSQPQSQNLLGSQDGQLHRVQQWQAERVPPAPKSPARCNGEEKLLKLEQALTKAFVEQTREQKHQQQRLLEQLTNPIKKSLEDAHAKLASSCESQQQQKVAAKELEKGICAMTESITALRQKVFELLARSLWLELTMPFSNVQSKSACAKIRTAVVDETAAVKAALTELHARIETVEGSVRSYSDLVTQVLKVEATKHDTLLSAVAASSCTCPKELTSPTIHSRGADTTDRKRRRSSCFYEMADINPGSFTPPAARPPPRTKTYSSPRFDIGTRPCYGSENDESRDEELHFALRRIETLRAKRRQHQHDL</sequence>
<evidence type="ECO:0000313" key="3">
    <source>
        <dbReference type="EMBL" id="KAF4129910.1"/>
    </source>
</evidence>
<dbReference type="AlphaFoldDB" id="A0A833SCX2"/>
<proteinExistence type="predicted"/>
<feature type="region of interest" description="Disordered" evidence="1">
    <location>
        <begin position="14"/>
        <end position="106"/>
    </location>
</feature>
<dbReference type="Proteomes" id="UP000602510">
    <property type="component" value="Unassembled WGS sequence"/>
</dbReference>
<reference evidence="2" key="1">
    <citation type="submission" date="2020-04" db="EMBL/GenBank/DDBJ databases">
        <title>Hybrid Assembly of Korean Phytophthora infestans isolates.</title>
        <authorList>
            <person name="Prokchorchik M."/>
            <person name="Lee Y."/>
            <person name="Seo J."/>
            <person name="Cho J.-H."/>
            <person name="Park Y.-E."/>
            <person name="Jang D.-C."/>
            <person name="Im J.-S."/>
            <person name="Choi J.-G."/>
            <person name="Park H.-J."/>
            <person name="Lee G.-B."/>
            <person name="Lee Y.-G."/>
            <person name="Hong S.-Y."/>
            <person name="Cho K."/>
            <person name="Sohn K.H."/>
        </authorList>
    </citation>
    <scope>NUCLEOTIDE SEQUENCE</scope>
    <source>
        <strain evidence="2">KR_1_A1</strain>
        <strain evidence="3">KR_2_A2</strain>
    </source>
</reference>
<feature type="compositionally biased region" description="Low complexity" evidence="1">
    <location>
        <begin position="120"/>
        <end position="132"/>
    </location>
</feature>
<keyword evidence="4" id="KW-1185">Reference proteome</keyword>
<evidence type="ECO:0000313" key="2">
    <source>
        <dbReference type="EMBL" id="KAF4031778.1"/>
    </source>
</evidence>
<dbReference type="Proteomes" id="UP000704712">
    <property type="component" value="Unassembled WGS sequence"/>
</dbReference>
<feature type="region of interest" description="Disordered" evidence="1">
    <location>
        <begin position="368"/>
        <end position="410"/>
    </location>
</feature>
<feature type="compositionally biased region" description="Polar residues" evidence="1">
    <location>
        <begin position="69"/>
        <end position="78"/>
    </location>
</feature>
<evidence type="ECO:0000256" key="1">
    <source>
        <dbReference type="SAM" id="MobiDB-lite"/>
    </source>
</evidence>
<dbReference type="EMBL" id="JAACNO010002905">
    <property type="protein sequence ID" value="KAF4129910.1"/>
    <property type="molecule type" value="Genomic_DNA"/>
</dbReference>
<name>A0A833SCX2_PHYIN</name>
<feature type="compositionally biased region" description="Low complexity" evidence="1">
    <location>
        <begin position="14"/>
        <end position="29"/>
    </location>
</feature>
<feature type="region of interest" description="Disordered" evidence="1">
    <location>
        <begin position="118"/>
        <end position="140"/>
    </location>
</feature>
<organism evidence="2 4">
    <name type="scientific">Phytophthora infestans</name>
    <name type="common">Potato late blight agent</name>
    <name type="synonym">Botrytis infestans</name>
    <dbReference type="NCBI Taxonomy" id="4787"/>
    <lineage>
        <taxon>Eukaryota</taxon>
        <taxon>Sar</taxon>
        <taxon>Stramenopiles</taxon>
        <taxon>Oomycota</taxon>
        <taxon>Peronosporomycetes</taxon>
        <taxon>Peronosporales</taxon>
        <taxon>Peronosporaceae</taxon>
        <taxon>Phytophthora</taxon>
    </lineage>
</organism>
<accession>A0A833SCX2</accession>
<protein>
    <submittedName>
        <fullName evidence="2">Uncharacterized protein</fullName>
    </submittedName>
</protein>